<dbReference type="PROSITE" id="PS51032">
    <property type="entry name" value="AP2_ERF"/>
    <property type="match status" value="1"/>
</dbReference>
<feature type="compositionally biased region" description="Polar residues" evidence="7">
    <location>
        <begin position="238"/>
        <end position="260"/>
    </location>
</feature>
<comment type="caution">
    <text evidence="9">The sequence shown here is derived from an EMBL/GenBank/DDBJ whole genome shotgun (WGS) entry which is preliminary data.</text>
</comment>
<dbReference type="AlphaFoldDB" id="A0A8S0QEQ1"/>
<dbReference type="InterPro" id="IPR050913">
    <property type="entry name" value="AP2/ERF_ERF"/>
</dbReference>
<dbReference type="Proteomes" id="UP000594638">
    <property type="component" value="Unassembled WGS sequence"/>
</dbReference>
<dbReference type="InterPro" id="IPR036955">
    <property type="entry name" value="AP2/ERF_dom_sf"/>
</dbReference>
<dbReference type="FunFam" id="3.30.730.10:FF:000001">
    <property type="entry name" value="Ethylene-responsive transcription factor 2"/>
    <property type="match status" value="1"/>
</dbReference>
<keyword evidence="6" id="KW-0539">Nucleus</keyword>
<keyword evidence="5" id="KW-0804">Transcription</keyword>
<evidence type="ECO:0000256" key="6">
    <source>
        <dbReference type="ARBA" id="ARBA00023242"/>
    </source>
</evidence>
<evidence type="ECO:0000256" key="4">
    <source>
        <dbReference type="ARBA" id="ARBA00023125"/>
    </source>
</evidence>
<dbReference type="InterPro" id="IPR016177">
    <property type="entry name" value="DNA-bd_dom_sf"/>
</dbReference>
<organism evidence="9 10">
    <name type="scientific">Olea europaea subsp. europaea</name>
    <dbReference type="NCBI Taxonomy" id="158383"/>
    <lineage>
        <taxon>Eukaryota</taxon>
        <taxon>Viridiplantae</taxon>
        <taxon>Streptophyta</taxon>
        <taxon>Embryophyta</taxon>
        <taxon>Tracheophyta</taxon>
        <taxon>Spermatophyta</taxon>
        <taxon>Magnoliopsida</taxon>
        <taxon>eudicotyledons</taxon>
        <taxon>Gunneridae</taxon>
        <taxon>Pentapetalae</taxon>
        <taxon>asterids</taxon>
        <taxon>lamiids</taxon>
        <taxon>Lamiales</taxon>
        <taxon>Oleaceae</taxon>
        <taxon>Oleeae</taxon>
        <taxon>Olea</taxon>
    </lineage>
</organism>
<dbReference type="PRINTS" id="PR00367">
    <property type="entry name" value="ETHRSPELEMNT"/>
</dbReference>
<proteinExistence type="predicted"/>
<dbReference type="GO" id="GO:0005634">
    <property type="term" value="C:nucleus"/>
    <property type="evidence" value="ECO:0007669"/>
    <property type="project" value="UniProtKB-SubCell"/>
</dbReference>
<evidence type="ECO:0000256" key="5">
    <source>
        <dbReference type="ARBA" id="ARBA00023163"/>
    </source>
</evidence>
<feature type="domain" description="AP2/ERF" evidence="8">
    <location>
        <begin position="156"/>
        <end position="213"/>
    </location>
</feature>
<feature type="region of interest" description="Disordered" evidence="7">
    <location>
        <begin position="214"/>
        <end position="260"/>
    </location>
</feature>
<evidence type="ECO:0000259" key="8">
    <source>
        <dbReference type="PROSITE" id="PS51032"/>
    </source>
</evidence>
<keyword evidence="4" id="KW-0238">DNA-binding</keyword>
<evidence type="ECO:0000313" key="9">
    <source>
        <dbReference type="EMBL" id="CAA2965749.1"/>
    </source>
</evidence>
<comment type="subcellular location">
    <subcellularLocation>
        <location evidence="1">Nucleus</location>
    </subcellularLocation>
</comment>
<keyword evidence="10" id="KW-1185">Reference proteome</keyword>
<dbReference type="EMBL" id="CACTIH010001848">
    <property type="protein sequence ID" value="CAA2965749.1"/>
    <property type="molecule type" value="Genomic_DNA"/>
</dbReference>
<sequence length="381" mass="42591">MPLAFNANMKIPRKFLNYMELQEKEKIMLSSRRLKFTEHLNQTTVISRPEKSFSGEQKAEMNRSGPRTVRITFTDAQATDSSSDEEEGFFIKRQRVKKFINEIKVQPCCRDGITGNSTFNGNADGGFRTPVTVAKGKKCGGRTASTTRKKTSNDRKFRGVRQRPWGKWAAEIRDPLQRVRLWLGTYDTAEEAAMVYDHAAIKLRGPDALTNFSPTILPSPETYNKTSSGYNSGEIPSPAQTYNKTSSGYNSGDESNNNDVKSPKSVLLLNSVSECQADAETSSPFIRSSDAVLKESDSFSDFSMFHVDDDLFSQFENRVLPDLFDQTGFTDNVFGFGDFECCSDVLLGSSNDYRAGSPTLQTDDYFRDFGDIFGSDPLVTL</sequence>
<keyword evidence="3" id="KW-0805">Transcription regulation</keyword>
<reference evidence="9 10" key="1">
    <citation type="submission" date="2019-12" db="EMBL/GenBank/DDBJ databases">
        <authorList>
            <person name="Alioto T."/>
            <person name="Alioto T."/>
            <person name="Gomez Garrido J."/>
        </authorList>
    </citation>
    <scope>NUCLEOTIDE SEQUENCE [LARGE SCALE GENOMIC DNA]</scope>
</reference>
<dbReference type="GO" id="GO:0003700">
    <property type="term" value="F:DNA-binding transcription factor activity"/>
    <property type="evidence" value="ECO:0007669"/>
    <property type="project" value="InterPro"/>
</dbReference>
<dbReference type="SMART" id="SM00380">
    <property type="entry name" value="AP2"/>
    <property type="match status" value="1"/>
</dbReference>
<dbReference type="Pfam" id="PF00847">
    <property type="entry name" value="AP2"/>
    <property type="match status" value="1"/>
</dbReference>
<dbReference type="GO" id="GO:0003677">
    <property type="term" value="F:DNA binding"/>
    <property type="evidence" value="ECO:0007669"/>
    <property type="project" value="UniProtKB-KW"/>
</dbReference>
<accession>A0A8S0QEQ1</accession>
<feature type="region of interest" description="Disordered" evidence="7">
    <location>
        <begin position="136"/>
        <end position="159"/>
    </location>
</feature>
<keyword evidence="2" id="KW-0611">Plant defense</keyword>
<dbReference type="Gramene" id="OE9A042203T1">
    <property type="protein sequence ID" value="OE9A042203C1"/>
    <property type="gene ID" value="OE9A042203"/>
</dbReference>
<dbReference type="Gene3D" id="3.30.730.10">
    <property type="entry name" value="AP2/ERF domain"/>
    <property type="match status" value="1"/>
</dbReference>
<evidence type="ECO:0000256" key="3">
    <source>
        <dbReference type="ARBA" id="ARBA00023015"/>
    </source>
</evidence>
<feature type="compositionally biased region" description="Polar residues" evidence="7">
    <location>
        <begin position="214"/>
        <end position="231"/>
    </location>
</feature>
<dbReference type="PANTHER" id="PTHR31194">
    <property type="entry name" value="SHN SHINE , DNA BINDING / TRANSCRIPTION FACTOR"/>
    <property type="match status" value="1"/>
</dbReference>
<dbReference type="InterPro" id="IPR001471">
    <property type="entry name" value="AP2/ERF_dom"/>
</dbReference>
<evidence type="ECO:0000256" key="1">
    <source>
        <dbReference type="ARBA" id="ARBA00004123"/>
    </source>
</evidence>
<dbReference type="GO" id="GO:0006952">
    <property type="term" value="P:defense response"/>
    <property type="evidence" value="ECO:0007669"/>
    <property type="project" value="UniProtKB-KW"/>
</dbReference>
<gene>
    <name evidence="9" type="ORF">OLEA9_A042203</name>
</gene>
<dbReference type="OrthoDB" id="777519at2759"/>
<evidence type="ECO:0000256" key="7">
    <source>
        <dbReference type="SAM" id="MobiDB-lite"/>
    </source>
</evidence>
<dbReference type="SUPFAM" id="SSF54171">
    <property type="entry name" value="DNA-binding domain"/>
    <property type="match status" value="1"/>
</dbReference>
<protein>
    <submittedName>
        <fullName evidence="9">Ethylene-responsive transcription factor CRF2</fullName>
    </submittedName>
</protein>
<dbReference type="PANTHER" id="PTHR31194:SF140">
    <property type="entry name" value="ETHYLENE-RESPONSIVE TRANSCRIPTION FACTOR CRF2"/>
    <property type="match status" value="1"/>
</dbReference>
<dbReference type="CDD" id="cd00018">
    <property type="entry name" value="AP2"/>
    <property type="match status" value="1"/>
</dbReference>
<evidence type="ECO:0000313" key="10">
    <source>
        <dbReference type="Proteomes" id="UP000594638"/>
    </source>
</evidence>
<name>A0A8S0QEQ1_OLEEU</name>
<evidence type="ECO:0000256" key="2">
    <source>
        <dbReference type="ARBA" id="ARBA00022821"/>
    </source>
</evidence>